<keyword evidence="1" id="KW-0812">Transmembrane</keyword>
<reference evidence="2" key="1">
    <citation type="journal article" date="2014" name="Nat. Commun.">
        <title>The rainbow trout genome provides novel insights into evolution after whole-genome duplication in vertebrates.</title>
        <authorList>
            <person name="Berthelot C."/>
            <person name="Brunet F."/>
            <person name="Chalopin D."/>
            <person name="Juanchich A."/>
            <person name="Bernard M."/>
            <person name="Noel B."/>
            <person name="Bento P."/>
            <person name="Da Silva C."/>
            <person name="Labadie K."/>
            <person name="Alberti A."/>
            <person name="Aury J.M."/>
            <person name="Louis A."/>
            <person name="Dehais P."/>
            <person name="Bardou P."/>
            <person name="Montfort J."/>
            <person name="Klopp C."/>
            <person name="Cabau C."/>
            <person name="Gaspin C."/>
            <person name="Thorgaard G.H."/>
            <person name="Boussaha M."/>
            <person name="Quillet E."/>
            <person name="Guyomard R."/>
            <person name="Galiana D."/>
            <person name="Bobe J."/>
            <person name="Volff J.N."/>
            <person name="Genet C."/>
            <person name="Wincker P."/>
            <person name="Jaillon O."/>
            <person name="Roest Crollius H."/>
            <person name="Guiguen Y."/>
        </authorList>
    </citation>
    <scope>NUCLEOTIDE SEQUENCE [LARGE SCALE GENOMIC DNA]</scope>
</reference>
<dbReference type="InterPro" id="IPR039210">
    <property type="entry name" value="OGFOD3"/>
</dbReference>
<dbReference type="STRING" id="8022.A0A060YBX3"/>
<keyword evidence="1" id="KW-0472">Membrane</keyword>
<organism evidence="2 3">
    <name type="scientific">Oncorhynchus mykiss</name>
    <name type="common">Rainbow trout</name>
    <name type="synonym">Salmo gairdneri</name>
    <dbReference type="NCBI Taxonomy" id="8022"/>
    <lineage>
        <taxon>Eukaryota</taxon>
        <taxon>Metazoa</taxon>
        <taxon>Chordata</taxon>
        <taxon>Craniata</taxon>
        <taxon>Vertebrata</taxon>
        <taxon>Euteleostomi</taxon>
        <taxon>Actinopterygii</taxon>
        <taxon>Neopterygii</taxon>
        <taxon>Teleostei</taxon>
        <taxon>Protacanthopterygii</taxon>
        <taxon>Salmoniformes</taxon>
        <taxon>Salmonidae</taxon>
        <taxon>Salmoninae</taxon>
        <taxon>Oncorhynchus</taxon>
    </lineage>
</organism>
<dbReference type="PANTHER" id="PTHR14650">
    <property type="entry name" value="PROLYL HYDROXYLASE-RELATED"/>
    <property type="match status" value="1"/>
</dbReference>
<reference evidence="2" key="2">
    <citation type="submission" date="2014-03" db="EMBL/GenBank/DDBJ databases">
        <authorList>
            <person name="Genoscope - CEA"/>
        </authorList>
    </citation>
    <scope>NUCLEOTIDE SEQUENCE</scope>
</reference>
<dbReference type="PANTHER" id="PTHR14650:SF1">
    <property type="entry name" value="2-OXOGLUTARATE AND IRON-DEPENDENT OXYGENASE DOMAIN-CONTAINING PROTEIN 3"/>
    <property type="match status" value="1"/>
</dbReference>
<name>A0A060YBX3_ONCMY</name>
<protein>
    <recommendedName>
        <fullName evidence="4">Prolyl 4-hydroxylase alpha subunit domain-containing protein</fullName>
    </recommendedName>
</protein>
<keyword evidence="1" id="KW-1133">Transmembrane helix</keyword>
<dbReference type="Gene3D" id="2.60.120.620">
    <property type="entry name" value="q2cbj1_9rhob like domain"/>
    <property type="match status" value="1"/>
</dbReference>
<proteinExistence type="predicted"/>
<accession>A0A060YBX3</accession>
<sequence>MPFCVIPSIFDVVETLRPVLLVAPTGSQSFSLSTSQECASISSIPQNRAGTENREIRGCLLHAAVARFLVGILKLDREERGTFHNAFEKGICIMFLTAGALLILLAAVQVAVHGGGAVGSLPQRQRSLPCTQGFSQEEYSIAVDEELREGQALLTGTEVRGRIQAVIAETFDLDPSLLYLTKPTFFSRINSTLAKTQHDEYWHPHIDKVTYGSFDYTSLLYLSDYGTDFTGGRFIFMDSNGNRTVEPRAGTSPYNVKQFKI</sequence>
<dbReference type="PaxDb" id="8022-A0A060YBX3"/>
<evidence type="ECO:0000313" key="3">
    <source>
        <dbReference type="Proteomes" id="UP000193380"/>
    </source>
</evidence>
<evidence type="ECO:0008006" key="4">
    <source>
        <dbReference type="Google" id="ProtNLM"/>
    </source>
</evidence>
<gene>
    <name evidence="2" type="ORF">GSONMT00048035001</name>
</gene>
<feature type="transmembrane region" description="Helical" evidence="1">
    <location>
        <begin position="90"/>
        <end position="112"/>
    </location>
</feature>
<dbReference type="Proteomes" id="UP000193380">
    <property type="component" value="Unassembled WGS sequence"/>
</dbReference>
<evidence type="ECO:0000313" key="2">
    <source>
        <dbReference type="EMBL" id="CDQ86640.1"/>
    </source>
</evidence>
<dbReference type="AlphaFoldDB" id="A0A060YBX3"/>
<dbReference type="EMBL" id="FR907404">
    <property type="protein sequence ID" value="CDQ86640.1"/>
    <property type="molecule type" value="Genomic_DNA"/>
</dbReference>
<evidence type="ECO:0000256" key="1">
    <source>
        <dbReference type="SAM" id="Phobius"/>
    </source>
</evidence>
<dbReference type="GO" id="GO:0016020">
    <property type="term" value="C:membrane"/>
    <property type="evidence" value="ECO:0007669"/>
    <property type="project" value="TreeGrafter"/>
</dbReference>